<organism evidence="3 4">
    <name type="scientific">Candidatus Desulfobacillus denitrificans</name>
    <dbReference type="NCBI Taxonomy" id="2608985"/>
    <lineage>
        <taxon>Bacteria</taxon>
        <taxon>Pseudomonadati</taxon>
        <taxon>Pseudomonadota</taxon>
        <taxon>Betaproteobacteria</taxon>
        <taxon>Candidatus Desulfobacillus</taxon>
    </lineage>
</organism>
<dbReference type="KEGG" id="ddz:DSYM_28480"/>
<dbReference type="InterPro" id="IPR029045">
    <property type="entry name" value="ClpP/crotonase-like_dom_sf"/>
</dbReference>
<dbReference type="Gene3D" id="3.90.226.10">
    <property type="entry name" value="2-enoyl-CoA Hydratase, Chain A, domain 1"/>
    <property type="match status" value="1"/>
</dbReference>
<dbReference type="Gene3D" id="1.10.12.10">
    <property type="entry name" value="Lyase 2-enoyl-coa Hydratase, Chain A, domain 2"/>
    <property type="match status" value="1"/>
</dbReference>
<dbReference type="PANTHER" id="PTHR11941:SF54">
    <property type="entry name" value="ENOYL-COA HYDRATASE, MITOCHONDRIAL"/>
    <property type="match status" value="1"/>
</dbReference>
<evidence type="ECO:0000313" key="3">
    <source>
        <dbReference type="EMBL" id="BBO22149.1"/>
    </source>
</evidence>
<dbReference type="SUPFAM" id="SSF52096">
    <property type="entry name" value="ClpP/crotonase"/>
    <property type="match status" value="1"/>
</dbReference>
<dbReference type="InterPro" id="IPR014748">
    <property type="entry name" value="Enoyl-CoA_hydra_C"/>
</dbReference>
<dbReference type="Proteomes" id="UP000662914">
    <property type="component" value="Chromosome"/>
</dbReference>
<reference evidence="3" key="1">
    <citation type="journal article" name="DNA Res.">
        <title>The physiological potential of anammox bacteria as revealed by their core genome structure.</title>
        <authorList>
            <person name="Okubo T."/>
            <person name="Toyoda A."/>
            <person name="Fukuhara K."/>
            <person name="Uchiyama I."/>
            <person name="Harigaya Y."/>
            <person name="Kuroiwa M."/>
            <person name="Suzuki T."/>
            <person name="Murakami Y."/>
            <person name="Suwa Y."/>
            <person name="Takami H."/>
        </authorList>
    </citation>
    <scope>NUCLEOTIDE SEQUENCE</scope>
    <source>
        <strain evidence="3">317325-3</strain>
    </source>
</reference>
<dbReference type="PANTHER" id="PTHR11941">
    <property type="entry name" value="ENOYL-COA HYDRATASE-RELATED"/>
    <property type="match status" value="1"/>
</dbReference>
<accession>A0A809R3N7</accession>
<evidence type="ECO:0000313" key="4">
    <source>
        <dbReference type="Proteomes" id="UP000662914"/>
    </source>
</evidence>
<protein>
    <submittedName>
        <fullName evidence="3">Enoyl-CoA hydratase/isomerase family protein</fullName>
    </submittedName>
</protein>
<keyword evidence="2" id="KW-0456">Lyase</keyword>
<dbReference type="AlphaFoldDB" id="A0A809R3N7"/>
<dbReference type="EMBL" id="AP021857">
    <property type="protein sequence ID" value="BBO22149.1"/>
    <property type="molecule type" value="Genomic_DNA"/>
</dbReference>
<dbReference type="Pfam" id="PF00378">
    <property type="entry name" value="ECH_1"/>
    <property type="match status" value="1"/>
</dbReference>
<comment type="similarity">
    <text evidence="1">Belongs to the enoyl-CoA hydratase/isomerase family.</text>
</comment>
<dbReference type="GO" id="GO:0016853">
    <property type="term" value="F:isomerase activity"/>
    <property type="evidence" value="ECO:0007669"/>
    <property type="project" value="UniProtKB-KW"/>
</dbReference>
<evidence type="ECO:0000256" key="1">
    <source>
        <dbReference type="ARBA" id="ARBA00005254"/>
    </source>
</evidence>
<evidence type="ECO:0000256" key="2">
    <source>
        <dbReference type="ARBA" id="ARBA00023239"/>
    </source>
</evidence>
<dbReference type="CDD" id="cd06558">
    <property type="entry name" value="crotonase-like"/>
    <property type="match status" value="1"/>
</dbReference>
<sequence>MPEEILVHRDGVVATVTLNNPAKLNAVNASMWRRLRVVMEALSADDSLRCVVLRGAGEAAFAAGGDLEEFLTLRDTLERALVYHEEWVAQALNAVRDCLHPTVALIHGACIGGGLEIAGQCDLRICGRSARFGAPINRLGFSMAPGELTGLLALAGPAVALEILLEGRILDAEEACAKGLVTRVVDDEQVAEEAYAAARRIAAGAPLAARMHKKLVRRLTAVPQGLTLEELKASFAFLDSEDYREGLSAFLEKRAPLFHGK</sequence>
<dbReference type="GO" id="GO:0016829">
    <property type="term" value="F:lyase activity"/>
    <property type="evidence" value="ECO:0007669"/>
    <property type="project" value="UniProtKB-KW"/>
</dbReference>
<proteinExistence type="inferred from homology"/>
<name>A0A809R3N7_9PROT</name>
<gene>
    <name evidence="3" type="ORF">DSYM_28480</name>
</gene>
<keyword evidence="3" id="KW-0413">Isomerase</keyword>
<dbReference type="InterPro" id="IPR001753">
    <property type="entry name" value="Enoyl-CoA_hydra/iso"/>
</dbReference>
<dbReference type="GO" id="GO:0006635">
    <property type="term" value="P:fatty acid beta-oxidation"/>
    <property type="evidence" value="ECO:0007669"/>
    <property type="project" value="TreeGrafter"/>
</dbReference>